<accession>A0A2I0QWI2</accession>
<feature type="coiled-coil region" evidence="1">
    <location>
        <begin position="48"/>
        <end position="91"/>
    </location>
</feature>
<evidence type="ECO:0000313" key="3">
    <source>
        <dbReference type="Proteomes" id="UP000243524"/>
    </source>
</evidence>
<evidence type="ECO:0000256" key="1">
    <source>
        <dbReference type="SAM" id="Coils"/>
    </source>
</evidence>
<dbReference type="OrthoDB" id="9946021at2"/>
<gene>
    <name evidence="2" type="ORF">CEY16_02805</name>
</gene>
<sequence length="147" mass="17342">MKKIIASWFIKTAWPFILKLLIRYAEEIVQIVIYRIKKMIKESQLNKEKVYNDEIAEKEGQLAQTTNESVKARLRKEIHELKIKLESTDSSYQEMEQIIRGTEEKLILDVKEKTKELKADEFINKNTSKLELKDSKTLLLDNDKANK</sequence>
<dbReference type="RefSeq" id="WP_101330446.1">
    <property type="nucleotide sequence ID" value="NZ_PJNH01000001.1"/>
</dbReference>
<reference evidence="2 3" key="1">
    <citation type="submission" date="2017-06" db="EMBL/GenBank/DDBJ databases">
        <title>the draft geome sequence of Illustriluteabacillus marina B3227.</title>
        <authorList>
            <person name="He R.-H."/>
            <person name="Du Z.-J."/>
        </authorList>
    </citation>
    <scope>NUCLEOTIDE SEQUENCE [LARGE SCALE GENOMIC DNA]</scope>
    <source>
        <strain evidence="2 3">B3227</strain>
    </source>
</reference>
<dbReference type="AlphaFoldDB" id="A0A2I0QWI2"/>
<dbReference type="EMBL" id="PJNH01000001">
    <property type="protein sequence ID" value="PKR78703.1"/>
    <property type="molecule type" value="Genomic_DNA"/>
</dbReference>
<comment type="caution">
    <text evidence="2">The sequence shown here is derived from an EMBL/GenBank/DDBJ whole genome shotgun (WGS) entry which is preliminary data.</text>
</comment>
<keyword evidence="3" id="KW-1185">Reference proteome</keyword>
<name>A0A2I0QWI2_9BACI</name>
<organism evidence="2 3">
    <name type="scientific">Halalkalibacillus sediminis</name>
    <dbReference type="NCBI Taxonomy" id="2018042"/>
    <lineage>
        <taxon>Bacteria</taxon>
        <taxon>Bacillati</taxon>
        <taxon>Bacillota</taxon>
        <taxon>Bacilli</taxon>
        <taxon>Bacillales</taxon>
        <taxon>Bacillaceae</taxon>
        <taxon>Halalkalibacillus</taxon>
    </lineage>
</organism>
<protein>
    <submittedName>
        <fullName evidence="2">Uncharacterized protein</fullName>
    </submittedName>
</protein>
<dbReference type="Proteomes" id="UP000243524">
    <property type="component" value="Unassembled WGS sequence"/>
</dbReference>
<evidence type="ECO:0000313" key="2">
    <source>
        <dbReference type="EMBL" id="PKR78703.1"/>
    </source>
</evidence>
<proteinExistence type="predicted"/>
<keyword evidence="1" id="KW-0175">Coiled coil</keyword>